<dbReference type="GO" id="GO:0005829">
    <property type="term" value="C:cytosol"/>
    <property type="evidence" value="ECO:0007669"/>
    <property type="project" value="TreeGrafter"/>
</dbReference>
<dbReference type="OMA" id="VLYNMYD"/>
<dbReference type="OrthoDB" id="7832001at2759"/>
<keyword evidence="6" id="KW-0482">Metalloprotease</keyword>
<dbReference type="InterPro" id="IPR001261">
    <property type="entry name" value="ArgE/DapE_CS"/>
</dbReference>
<evidence type="ECO:0000256" key="4">
    <source>
        <dbReference type="ARBA" id="ARBA00022723"/>
    </source>
</evidence>
<evidence type="ECO:0000256" key="1">
    <source>
        <dbReference type="ARBA" id="ARBA00006247"/>
    </source>
</evidence>
<evidence type="ECO:0000259" key="11">
    <source>
        <dbReference type="Pfam" id="PF07687"/>
    </source>
</evidence>
<dbReference type="PROSITE" id="PS00759">
    <property type="entry name" value="ARGE_DAPE_CPG2_2"/>
    <property type="match status" value="1"/>
</dbReference>
<gene>
    <name evidence="12" type="ORF">scyTo_0003279</name>
</gene>
<dbReference type="GO" id="GO:0070573">
    <property type="term" value="F:metallodipeptidase activity"/>
    <property type="evidence" value="ECO:0007669"/>
    <property type="project" value="InterPro"/>
</dbReference>
<dbReference type="InterPro" id="IPR051458">
    <property type="entry name" value="Cyt/Met_Dipeptidase"/>
</dbReference>
<comment type="caution">
    <text evidence="12">The sequence shown here is derived from an EMBL/GenBank/DDBJ whole genome shotgun (WGS) entry which is preliminary data.</text>
</comment>
<accession>A0A401PM27</accession>
<dbReference type="Gene3D" id="3.30.70.360">
    <property type="match status" value="1"/>
</dbReference>
<feature type="active site" description="Proton acceptor" evidence="7">
    <location>
        <position position="183"/>
    </location>
</feature>
<evidence type="ECO:0000256" key="5">
    <source>
        <dbReference type="ARBA" id="ARBA00022801"/>
    </source>
</evidence>
<feature type="site" description="Important for catalytic activity" evidence="9">
    <location>
        <position position="244"/>
    </location>
</feature>
<dbReference type="InterPro" id="IPR011650">
    <property type="entry name" value="Peptidase_M20_dimer"/>
</dbReference>
<evidence type="ECO:0000313" key="13">
    <source>
        <dbReference type="Proteomes" id="UP000288216"/>
    </source>
</evidence>
<comment type="similarity">
    <text evidence="1">Belongs to the peptidase M20A family.</text>
</comment>
<keyword evidence="2" id="KW-0121">Carboxypeptidase</keyword>
<keyword evidence="13" id="KW-1185">Reference proteome</keyword>
<feature type="binding site" evidence="8">
    <location>
        <position position="149"/>
    </location>
    <ligand>
        <name>Mn(2+)</name>
        <dbReference type="ChEBI" id="CHEBI:29035"/>
        <label>1</label>
    </ligand>
</feature>
<feature type="active site" evidence="7">
    <location>
        <position position="118"/>
    </location>
</feature>
<protein>
    <recommendedName>
        <fullName evidence="11">Peptidase M20 dimerisation domain-containing protein</fullName>
    </recommendedName>
</protein>
<feature type="domain" description="Peptidase M20 dimerisation" evidence="11">
    <location>
        <begin position="224"/>
        <end position="379"/>
    </location>
</feature>
<dbReference type="Gene3D" id="3.40.630.10">
    <property type="entry name" value="Zn peptidases"/>
    <property type="match status" value="1"/>
</dbReference>
<dbReference type="AlphaFoldDB" id="A0A401PM27"/>
<evidence type="ECO:0000256" key="8">
    <source>
        <dbReference type="PIRSR" id="PIRSR037242-3"/>
    </source>
</evidence>
<dbReference type="Pfam" id="PF07687">
    <property type="entry name" value="M20_dimer"/>
    <property type="match status" value="1"/>
</dbReference>
<evidence type="ECO:0000256" key="9">
    <source>
        <dbReference type="PIRSR" id="PIRSR037242-4"/>
    </source>
</evidence>
<keyword evidence="5" id="KW-0378">Hydrolase</keyword>
<keyword evidence="3" id="KW-0645">Protease</keyword>
<feature type="signal peptide" evidence="10">
    <location>
        <begin position="1"/>
        <end position="16"/>
    </location>
</feature>
<feature type="binding site" evidence="8">
    <location>
        <position position="461"/>
    </location>
    <ligand>
        <name>Mn(2+)</name>
        <dbReference type="ChEBI" id="CHEBI:29035"/>
        <label>1</label>
    </ligand>
</feature>
<feature type="binding site" evidence="8">
    <location>
        <position position="116"/>
    </location>
    <ligand>
        <name>Mn(2+)</name>
        <dbReference type="ChEBI" id="CHEBI:29035"/>
        <label>2</label>
    </ligand>
</feature>
<keyword evidence="4 8" id="KW-0479">Metal-binding</keyword>
<evidence type="ECO:0000256" key="2">
    <source>
        <dbReference type="ARBA" id="ARBA00022645"/>
    </source>
</evidence>
<feature type="binding site" evidence="8">
    <location>
        <position position="149"/>
    </location>
    <ligand>
        <name>Mn(2+)</name>
        <dbReference type="ChEBI" id="CHEBI:29035"/>
        <label>2</label>
    </ligand>
</feature>
<name>A0A401PM27_SCYTO</name>
<feature type="binding site" evidence="8">
    <location>
        <position position="184"/>
    </location>
    <ligand>
        <name>Mn(2+)</name>
        <dbReference type="ChEBI" id="CHEBI:29035"/>
        <label>1</label>
    </ligand>
</feature>
<dbReference type="GO" id="GO:0004180">
    <property type="term" value="F:carboxypeptidase activity"/>
    <property type="evidence" value="ECO:0007669"/>
    <property type="project" value="UniProtKB-KW"/>
</dbReference>
<dbReference type="CDD" id="cd05676">
    <property type="entry name" value="M20_dipept_like_CNDP"/>
    <property type="match status" value="1"/>
</dbReference>
<evidence type="ECO:0000256" key="7">
    <source>
        <dbReference type="PIRSR" id="PIRSR037242-1"/>
    </source>
</evidence>
<evidence type="ECO:0000313" key="12">
    <source>
        <dbReference type="EMBL" id="GCB74192.1"/>
    </source>
</evidence>
<dbReference type="InterPro" id="IPR017153">
    <property type="entry name" value="CNDP/DUG1"/>
</dbReference>
<dbReference type="EMBL" id="BFAA01000882">
    <property type="protein sequence ID" value="GCB74192.1"/>
    <property type="molecule type" value="Genomic_DNA"/>
</dbReference>
<comment type="cofactor">
    <cofactor evidence="8">
        <name>Mn(2+)</name>
        <dbReference type="ChEBI" id="CHEBI:29035"/>
    </cofactor>
    <text evidence="8">Binds 2 manganese ions per subunit.</text>
</comment>
<organism evidence="12 13">
    <name type="scientific">Scyliorhinus torazame</name>
    <name type="common">Cloudy catshark</name>
    <name type="synonym">Catulus torazame</name>
    <dbReference type="NCBI Taxonomy" id="75743"/>
    <lineage>
        <taxon>Eukaryota</taxon>
        <taxon>Metazoa</taxon>
        <taxon>Chordata</taxon>
        <taxon>Craniata</taxon>
        <taxon>Vertebrata</taxon>
        <taxon>Chondrichthyes</taxon>
        <taxon>Elasmobranchii</taxon>
        <taxon>Galeomorphii</taxon>
        <taxon>Galeoidea</taxon>
        <taxon>Carcharhiniformes</taxon>
        <taxon>Scyliorhinidae</taxon>
        <taxon>Scyliorhinus</taxon>
    </lineage>
</organism>
<keyword evidence="8" id="KW-0464">Manganese</keyword>
<dbReference type="InterPro" id="IPR002933">
    <property type="entry name" value="Peptidase_M20"/>
</dbReference>
<dbReference type="PANTHER" id="PTHR43270">
    <property type="entry name" value="BETA-ALA-HIS DIPEPTIDASE"/>
    <property type="match status" value="1"/>
</dbReference>
<evidence type="ECO:0000256" key="10">
    <source>
        <dbReference type="SAM" id="SignalP"/>
    </source>
</evidence>
<dbReference type="SUPFAM" id="SSF53187">
    <property type="entry name" value="Zn-dependent exopeptidases"/>
    <property type="match status" value="1"/>
</dbReference>
<evidence type="ECO:0000256" key="6">
    <source>
        <dbReference type="ARBA" id="ARBA00023049"/>
    </source>
</evidence>
<sequence>MLTFAIFSLLLHFAMQASPPLDQVFQYIDEHQDDYVQHLKEWIAIQSESSNPTKRDDVIRMMQVVGETIKRLGGTVELTDVGNEELPSGKIIPLPPVVLGKLGKDPNKTTVGIYGHVDVQPARFEDGWSTDPYLLTEKDGNLYGRGSSDDKGPVLAWLHAIEAFQALKQELPVNLKFIFEGMEESGSKGLDELLKAKNETFFSNIDYIVISDSAWLSKKPALTYGTRGLCYFIIEVQCANQDLHSGLYGGTVHEAMTDLIALLDSLVNSTGYVLIPGIDSDVVPLTNEERVLYKEIEFNLEAFKHTIGTTELLHKTKEDVLLHRWRFPSLSIHGIEGAFSGPGAKTVIPAKVTGKFSIRLVPNMDPDKLSNQVMTYLNGVFAARGSPNQMQVALESGSKAWVAHVTDKQYDAGRRAISKVFGVEAELIREGGTIPVARSLQHTTQKSVMMLPIGSPDDRIHSQDEKLSRDNYINGTKLFAAYIAEISQH</sequence>
<dbReference type="Proteomes" id="UP000288216">
    <property type="component" value="Unassembled WGS sequence"/>
</dbReference>
<feature type="chain" id="PRO_5019346130" description="Peptidase M20 dimerisation domain-containing protein" evidence="10">
    <location>
        <begin position="17"/>
        <end position="489"/>
    </location>
</feature>
<evidence type="ECO:0000256" key="3">
    <source>
        <dbReference type="ARBA" id="ARBA00022670"/>
    </source>
</evidence>
<dbReference type="PANTHER" id="PTHR43270:SF4">
    <property type="entry name" value="CARNOSINE DIPEPTIDASE 2, ISOFORM A"/>
    <property type="match status" value="1"/>
</dbReference>
<keyword evidence="10" id="KW-0732">Signal</keyword>
<dbReference type="GO" id="GO:0046872">
    <property type="term" value="F:metal ion binding"/>
    <property type="evidence" value="ECO:0007669"/>
    <property type="project" value="UniProtKB-KW"/>
</dbReference>
<dbReference type="PIRSF" id="PIRSF037242">
    <property type="entry name" value="CNDP_dipeptidase"/>
    <property type="match status" value="1"/>
</dbReference>
<reference evidence="12 13" key="1">
    <citation type="journal article" date="2018" name="Nat. Ecol. Evol.">
        <title>Shark genomes provide insights into elasmobranch evolution and the origin of vertebrates.</title>
        <authorList>
            <person name="Hara Y"/>
            <person name="Yamaguchi K"/>
            <person name="Onimaru K"/>
            <person name="Kadota M"/>
            <person name="Koyanagi M"/>
            <person name="Keeley SD"/>
            <person name="Tatsumi K"/>
            <person name="Tanaka K"/>
            <person name="Motone F"/>
            <person name="Kageyama Y"/>
            <person name="Nozu R"/>
            <person name="Adachi N"/>
            <person name="Nishimura O"/>
            <person name="Nakagawa R"/>
            <person name="Tanegashima C"/>
            <person name="Kiyatake I"/>
            <person name="Matsumoto R"/>
            <person name="Murakumo K"/>
            <person name="Nishida K"/>
            <person name="Terakita A"/>
            <person name="Kuratani S"/>
            <person name="Sato K"/>
            <person name="Hyodo S Kuraku.S."/>
        </authorList>
    </citation>
    <scope>NUCLEOTIDE SEQUENCE [LARGE SCALE GENOMIC DNA]</scope>
</reference>
<dbReference type="STRING" id="75743.A0A401PM27"/>
<dbReference type="GO" id="GO:0006508">
    <property type="term" value="P:proteolysis"/>
    <property type="evidence" value="ECO:0007669"/>
    <property type="project" value="UniProtKB-KW"/>
</dbReference>
<feature type="binding site" evidence="8">
    <location>
        <position position="212"/>
    </location>
    <ligand>
        <name>Mn(2+)</name>
        <dbReference type="ChEBI" id="CHEBI:29035"/>
        <label>2</label>
    </ligand>
</feature>
<proteinExistence type="inferred from homology"/>
<dbReference type="Pfam" id="PF01546">
    <property type="entry name" value="Peptidase_M20"/>
    <property type="match status" value="1"/>
</dbReference>